<dbReference type="OMA" id="PEYVENC"/>
<evidence type="ECO:0000313" key="2">
    <source>
        <dbReference type="Proteomes" id="UP000198287"/>
    </source>
</evidence>
<comment type="caution">
    <text evidence="1">The sequence shown here is derived from an EMBL/GenBank/DDBJ whole genome shotgun (WGS) entry which is preliminary data.</text>
</comment>
<proteinExistence type="predicted"/>
<dbReference type="AlphaFoldDB" id="A0A226D913"/>
<organism evidence="1 2">
    <name type="scientific">Folsomia candida</name>
    <name type="common">Springtail</name>
    <dbReference type="NCBI Taxonomy" id="158441"/>
    <lineage>
        <taxon>Eukaryota</taxon>
        <taxon>Metazoa</taxon>
        <taxon>Ecdysozoa</taxon>
        <taxon>Arthropoda</taxon>
        <taxon>Hexapoda</taxon>
        <taxon>Collembola</taxon>
        <taxon>Entomobryomorpha</taxon>
        <taxon>Isotomoidea</taxon>
        <taxon>Isotomidae</taxon>
        <taxon>Proisotominae</taxon>
        <taxon>Folsomia</taxon>
    </lineage>
</organism>
<reference evidence="1 2" key="1">
    <citation type="submission" date="2015-12" db="EMBL/GenBank/DDBJ databases">
        <title>The genome of Folsomia candida.</title>
        <authorList>
            <person name="Faddeeva A."/>
            <person name="Derks M.F."/>
            <person name="Anvar Y."/>
            <person name="Smit S."/>
            <person name="Van Straalen N."/>
            <person name="Roelofs D."/>
        </authorList>
    </citation>
    <scope>NUCLEOTIDE SEQUENCE [LARGE SCALE GENOMIC DNA]</scope>
    <source>
        <strain evidence="1 2">VU population</strain>
        <tissue evidence="1">Whole body</tissue>
    </source>
</reference>
<protein>
    <submittedName>
        <fullName evidence="1">Uncharacterized protein</fullName>
    </submittedName>
</protein>
<dbReference type="OrthoDB" id="6724855at2759"/>
<dbReference type="EMBL" id="LNIX01000029">
    <property type="protein sequence ID" value="OXA41344.1"/>
    <property type="molecule type" value="Genomic_DNA"/>
</dbReference>
<evidence type="ECO:0000313" key="1">
    <source>
        <dbReference type="EMBL" id="OXA41344.1"/>
    </source>
</evidence>
<gene>
    <name evidence="1" type="ORF">Fcan01_23708</name>
</gene>
<dbReference type="Proteomes" id="UP000198287">
    <property type="component" value="Unassembled WGS sequence"/>
</dbReference>
<accession>A0A226D913</accession>
<name>A0A226D913_FOLCA</name>
<sequence>MNNKFNFTLGRIFYALFYAYLGPDGKKISKRPSGYIQSHFVNFWASNKPVNKQSMNEADYPDLIPNYDMRLEKTKSIKEWLKSNRGPPSKIFEKLNQSPTARLKYTRSGVAFSEIISNWPRLFDVDGAIQNDFNHLFPLAADNLFSKWDNISCKMMQYGQLIKRTVEGINISSTEADVDSFIKVQKEHEYQEFMKQKEDDYPQVYLVGSREDLHFTDFLVIFNDRIVKCSSLLEAVDIAFKSFYIFNIEFPKSCFGAWQFLDFFIYKMKPTCPVMSTVKELAAFM</sequence>
<keyword evidence="2" id="KW-1185">Reference proteome</keyword>